<comment type="caution">
    <text evidence="1">The sequence shown here is derived from an EMBL/GenBank/DDBJ whole genome shotgun (WGS) entry which is preliminary data.</text>
</comment>
<dbReference type="STRING" id="1401685.P857_753"/>
<evidence type="ECO:0000313" key="1">
    <source>
        <dbReference type="EMBL" id="ETO91259.1"/>
    </source>
</evidence>
<name>W2UZ84_9RICK</name>
<proteinExistence type="predicted"/>
<accession>W2UZ84</accession>
<protein>
    <submittedName>
        <fullName evidence="1">Uncharacterized protein</fullName>
    </submittedName>
</protein>
<keyword evidence="2" id="KW-1185">Reference proteome</keyword>
<gene>
    <name evidence="1" type="ORF">P857_753</name>
</gene>
<dbReference type="EMBL" id="AXCJ01000008">
    <property type="protein sequence ID" value="ETO91259.1"/>
    <property type="molecule type" value="Genomic_DNA"/>
</dbReference>
<dbReference type="AlphaFoldDB" id="W2UZ84"/>
<sequence length="195" mass="21856">MGPLALYVFLKASSVYIAEMILPGTKVSISESSDDKKSQCDDNIQYDQQKIKSTLPKSIEGIKGCDAQSLDDIKGMIRKNVNSDTRSSYSSKKNLFCKKKSKNGKTLVTVFAECVDYQYSAFDVTSGRNLLKYAFQNSVKNEMITSFCTVLQNYPVKTNRKTGREEHMLNCIWILCLKIKGSLVGCTNIITILKD</sequence>
<evidence type="ECO:0000313" key="2">
    <source>
        <dbReference type="Proteomes" id="UP000018951"/>
    </source>
</evidence>
<reference evidence="1 2" key="1">
    <citation type="journal article" date="2013" name="PLoS ONE">
        <title>Bacterial endosymbiosis in a chordate host: long-term co-evolution and conservation of secondary metabolism.</title>
        <authorList>
            <person name="Kwan J.C."/>
            <person name="Schmidt E.W."/>
        </authorList>
    </citation>
    <scope>NUCLEOTIDE SEQUENCE [LARGE SCALE GENOMIC DNA]</scope>
    <source>
        <strain evidence="2">L6</strain>
    </source>
</reference>
<organism evidence="1 2">
    <name type="scientific">Candidatus Xenolissoclinum pacificiensis L6</name>
    <dbReference type="NCBI Taxonomy" id="1401685"/>
    <lineage>
        <taxon>Bacteria</taxon>
        <taxon>Pseudomonadati</taxon>
        <taxon>Pseudomonadota</taxon>
        <taxon>Alphaproteobacteria</taxon>
        <taxon>Rickettsiales</taxon>
        <taxon>Anaplasmataceae</taxon>
        <taxon>Candidatus Xenolissoclinum</taxon>
    </lineage>
</organism>
<dbReference type="Proteomes" id="UP000018951">
    <property type="component" value="Unassembled WGS sequence"/>
</dbReference>